<keyword evidence="5" id="KW-1185">Reference proteome</keyword>
<gene>
    <name evidence="4" type="ORF">QEZ41_00140</name>
</gene>
<dbReference type="CDD" id="cd01949">
    <property type="entry name" value="GGDEF"/>
    <property type="match status" value="1"/>
</dbReference>
<dbReference type="SMART" id="SM00267">
    <property type="entry name" value="GGDEF"/>
    <property type="match status" value="1"/>
</dbReference>
<dbReference type="PANTHER" id="PTHR45138">
    <property type="entry name" value="REGULATORY COMPONENTS OF SENSORY TRANSDUCTION SYSTEM"/>
    <property type="match status" value="1"/>
</dbReference>
<keyword evidence="4" id="KW-0548">Nucleotidyltransferase</keyword>
<dbReference type="EMBL" id="JAUCDY010000001">
    <property type="protein sequence ID" value="MDM7856699.1"/>
    <property type="molecule type" value="Genomic_DNA"/>
</dbReference>
<dbReference type="GO" id="GO:0052621">
    <property type="term" value="F:diguanylate cyclase activity"/>
    <property type="evidence" value="ECO:0007669"/>
    <property type="project" value="UniProtKB-EC"/>
</dbReference>
<evidence type="ECO:0000259" key="3">
    <source>
        <dbReference type="PROSITE" id="PS50887"/>
    </source>
</evidence>
<evidence type="ECO:0000313" key="4">
    <source>
        <dbReference type="EMBL" id="MDM7856699.1"/>
    </source>
</evidence>
<dbReference type="PANTHER" id="PTHR45138:SF9">
    <property type="entry name" value="DIGUANYLATE CYCLASE DGCM-RELATED"/>
    <property type="match status" value="1"/>
</dbReference>
<comment type="catalytic activity">
    <reaction evidence="2">
        <text>2 GTP = 3',3'-c-di-GMP + 2 diphosphate</text>
        <dbReference type="Rhea" id="RHEA:24898"/>
        <dbReference type="ChEBI" id="CHEBI:33019"/>
        <dbReference type="ChEBI" id="CHEBI:37565"/>
        <dbReference type="ChEBI" id="CHEBI:58805"/>
        <dbReference type="EC" id="2.7.7.65"/>
    </reaction>
</comment>
<dbReference type="InterPro" id="IPR029787">
    <property type="entry name" value="Nucleotide_cyclase"/>
</dbReference>
<proteinExistence type="predicted"/>
<feature type="domain" description="GGDEF" evidence="3">
    <location>
        <begin position="434"/>
        <end position="566"/>
    </location>
</feature>
<dbReference type="InterPro" id="IPR048516">
    <property type="entry name" value="DGCcoil"/>
</dbReference>
<dbReference type="Pfam" id="PF00990">
    <property type="entry name" value="GGDEF"/>
    <property type="match status" value="1"/>
</dbReference>
<reference evidence="4 5" key="1">
    <citation type="submission" date="2023-06" db="EMBL/GenBank/DDBJ databases">
        <title>Thiopseudomonas sp. CY1220 draft genome sequence.</title>
        <authorList>
            <person name="Zhao G."/>
            <person name="An M."/>
        </authorList>
    </citation>
    <scope>NUCLEOTIDE SEQUENCE [LARGE SCALE GENOMIC DNA]</scope>
    <source>
        <strain evidence="4 5">CY1220</strain>
    </source>
</reference>
<dbReference type="Proteomes" id="UP001241056">
    <property type="component" value="Unassembled WGS sequence"/>
</dbReference>
<evidence type="ECO:0000313" key="5">
    <source>
        <dbReference type="Proteomes" id="UP001241056"/>
    </source>
</evidence>
<dbReference type="NCBIfam" id="TIGR00254">
    <property type="entry name" value="GGDEF"/>
    <property type="match status" value="1"/>
</dbReference>
<dbReference type="InterPro" id="IPR000160">
    <property type="entry name" value="GGDEF_dom"/>
</dbReference>
<sequence>MTNTDSRNWKEKYILLLTDFETKQSSKSQYIALLQRALVRSILAAEGQDPKLDRSLKELRSAVRRELDAERLEQIIDEFELRLVSADEKKQLHLEKIQQALHTLCDHLLQQKPSNEITQALHKYQAALRVSIASSYNLHNLLQELSDLQGQVLNKPAELEPKLESEKTSLLKRFLTKQKKPLQPVSASHIHPDSIAQSVVEHPAGNCAFTQTEDDRAHAEVVEQIQVTLLQLISELPINQHNQGVADALKSKLQSTIDCFQLADLLDELANLVIAIYSSNHQEIGSYLQQLNQRLNYVNESLQTAQNSYQVAVNVADTFDTQMQAQVKTLNQDVQKSTDLEALKLRVDERLNEFVESLSNYQTQRKQVEKSVLDRFNSLSERFVLMESETKQLSSKLKEQQEKARLDPLTGIANRAAWDERLMVEHTRLTRTAEPLLLAIIDIDLFKRVNDSYGHIAGDKVLKIIASKLERSIRRTDFLARYGGEEFVLLLTDTRLDEGERLLNTIRESIATAPFHFKGEPIQITFSAGIGQLHANEPTEHAFARIDQALYKAKEAGRNMVVRSAPFVE</sequence>
<accession>A0ABT7SKY8</accession>
<dbReference type="InterPro" id="IPR050469">
    <property type="entry name" value="Diguanylate_Cyclase"/>
</dbReference>
<name>A0ABT7SKY8_9GAMM</name>
<dbReference type="Pfam" id="PF20975">
    <property type="entry name" value="DGCcoil"/>
    <property type="match status" value="1"/>
</dbReference>
<dbReference type="EC" id="2.7.7.65" evidence="1"/>
<dbReference type="RefSeq" id="WP_289409257.1">
    <property type="nucleotide sequence ID" value="NZ_JAUCDY010000001.1"/>
</dbReference>
<protein>
    <recommendedName>
        <fullName evidence="1">diguanylate cyclase</fullName>
        <ecNumber evidence="1">2.7.7.65</ecNumber>
    </recommendedName>
</protein>
<dbReference type="Gene3D" id="3.30.70.270">
    <property type="match status" value="1"/>
</dbReference>
<organism evidence="4 5">
    <name type="scientific">Thiopseudomonas acetoxidans</name>
    <dbReference type="NCBI Taxonomy" id="3041622"/>
    <lineage>
        <taxon>Bacteria</taxon>
        <taxon>Pseudomonadati</taxon>
        <taxon>Pseudomonadota</taxon>
        <taxon>Gammaproteobacteria</taxon>
        <taxon>Pseudomonadales</taxon>
        <taxon>Pseudomonadaceae</taxon>
        <taxon>Thiopseudomonas</taxon>
    </lineage>
</organism>
<evidence type="ECO:0000256" key="2">
    <source>
        <dbReference type="ARBA" id="ARBA00034247"/>
    </source>
</evidence>
<evidence type="ECO:0000256" key="1">
    <source>
        <dbReference type="ARBA" id="ARBA00012528"/>
    </source>
</evidence>
<dbReference type="InterPro" id="IPR043128">
    <property type="entry name" value="Rev_trsase/Diguanyl_cyclase"/>
</dbReference>
<keyword evidence="4" id="KW-0808">Transferase</keyword>
<dbReference type="SUPFAM" id="SSF55073">
    <property type="entry name" value="Nucleotide cyclase"/>
    <property type="match status" value="1"/>
</dbReference>
<comment type="caution">
    <text evidence="4">The sequence shown here is derived from an EMBL/GenBank/DDBJ whole genome shotgun (WGS) entry which is preliminary data.</text>
</comment>
<dbReference type="PROSITE" id="PS50887">
    <property type="entry name" value="GGDEF"/>
    <property type="match status" value="1"/>
</dbReference>